<dbReference type="RefSeq" id="WP_099305384.1">
    <property type="nucleotide sequence ID" value="NZ_PDVP01000003.1"/>
</dbReference>
<name>A0A2G1QPN8_9HYPH</name>
<feature type="transmembrane region" description="Helical" evidence="1">
    <location>
        <begin position="203"/>
        <end position="224"/>
    </location>
</feature>
<feature type="transmembrane region" description="Helical" evidence="1">
    <location>
        <begin position="6"/>
        <end position="27"/>
    </location>
</feature>
<feature type="transmembrane region" description="Helical" evidence="1">
    <location>
        <begin position="73"/>
        <end position="96"/>
    </location>
</feature>
<dbReference type="EMBL" id="PDVP01000003">
    <property type="protein sequence ID" value="PHP67472.1"/>
    <property type="molecule type" value="Genomic_DNA"/>
</dbReference>
<evidence type="ECO:0000313" key="3">
    <source>
        <dbReference type="Proteomes" id="UP000221168"/>
    </source>
</evidence>
<reference evidence="2 3" key="1">
    <citation type="submission" date="2017-10" db="EMBL/GenBank/DDBJ databases">
        <title>Sedimentibacterium mangrovi gen. nov., sp. nov., a novel member of family Phyllobacteriacea isolated from mangrove sediment.</title>
        <authorList>
            <person name="Liao H."/>
            <person name="Tian Y."/>
        </authorList>
    </citation>
    <scope>NUCLEOTIDE SEQUENCE [LARGE SCALE GENOMIC DNA]</scope>
    <source>
        <strain evidence="2 3">X9-2-2</strain>
    </source>
</reference>
<organism evidence="2 3">
    <name type="scientific">Zhengella mangrovi</name>
    <dbReference type="NCBI Taxonomy" id="1982044"/>
    <lineage>
        <taxon>Bacteria</taxon>
        <taxon>Pseudomonadati</taxon>
        <taxon>Pseudomonadota</taxon>
        <taxon>Alphaproteobacteria</taxon>
        <taxon>Hyphomicrobiales</taxon>
        <taxon>Notoacmeibacteraceae</taxon>
        <taxon>Zhengella</taxon>
    </lineage>
</organism>
<keyword evidence="3" id="KW-1185">Reference proteome</keyword>
<dbReference type="OrthoDB" id="7860175at2"/>
<evidence type="ECO:0000256" key="1">
    <source>
        <dbReference type="SAM" id="Phobius"/>
    </source>
</evidence>
<sequence>MTPANLAAAAAGGIAVYGLVNGALGVLRLTPPVVKLLPGTGGGPAGRTETVLFALINGLIGPRTSFRQFLKSAAVGTVLSTAIAAIAFIASLPFFLTALGASGGLWAFLSRFVLSQAIIAFVVTYLSYTALGLAAARIAMAGPARLFAFVLIDMAVKALLFAAISAGIYAAYARLAGSFGGSWRTAIAVVPDTMLSAAHFDNFTGVVLYGVLASGFPLFLALGMRAGEPGEPMAATFRRIAATFAMLAATLSLLAAG</sequence>
<gene>
    <name evidence="2" type="ORF">CSC94_07120</name>
</gene>
<accession>A0A2G1QPN8</accession>
<keyword evidence="1" id="KW-0472">Membrane</keyword>
<dbReference type="Proteomes" id="UP000221168">
    <property type="component" value="Unassembled WGS sequence"/>
</dbReference>
<comment type="caution">
    <text evidence="2">The sequence shown here is derived from an EMBL/GenBank/DDBJ whole genome shotgun (WGS) entry which is preliminary data.</text>
</comment>
<keyword evidence="1" id="KW-0812">Transmembrane</keyword>
<proteinExistence type="predicted"/>
<protein>
    <submittedName>
        <fullName evidence="2">Uncharacterized protein</fullName>
    </submittedName>
</protein>
<feature type="transmembrane region" description="Helical" evidence="1">
    <location>
        <begin position="146"/>
        <end position="172"/>
    </location>
</feature>
<feature type="transmembrane region" description="Helical" evidence="1">
    <location>
        <begin position="236"/>
        <end position="256"/>
    </location>
</feature>
<feature type="transmembrane region" description="Helical" evidence="1">
    <location>
        <begin position="108"/>
        <end position="134"/>
    </location>
</feature>
<dbReference type="AlphaFoldDB" id="A0A2G1QPN8"/>
<evidence type="ECO:0000313" key="2">
    <source>
        <dbReference type="EMBL" id="PHP67472.1"/>
    </source>
</evidence>
<keyword evidence="1" id="KW-1133">Transmembrane helix</keyword>